<dbReference type="Gene3D" id="2.170.210.10">
    <property type="entry name" value="DNA double-strand break repair and VJ recombination XRCC4, N-terminal"/>
    <property type="match status" value="1"/>
</dbReference>
<dbReference type="Pfam" id="PF06632">
    <property type="entry name" value="XRCC4"/>
    <property type="match status" value="1"/>
</dbReference>
<evidence type="ECO:0000256" key="4">
    <source>
        <dbReference type="ARBA" id="ARBA00023242"/>
    </source>
</evidence>
<feature type="compositionally biased region" description="Polar residues" evidence="5">
    <location>
        <begin position="250"/>
        <end position="261"/>
    </location>
</feature>
<proteinExistence type="predicted"/>
<evidence type="ECO:0000259" key="7">
    <source>
        <dbReference type="Pfam" id="PF21924"/>
    </source>
</evidence>
<evidence type="ECO:0000313" key="8">
    <source>
        <dbReference type="EMBL" id="BES98697.1"/>
    </source>
</evidence>
<keyword evidence="4" id="KW-0539">Nucleus</keyword>
<dbReference type="InterPro" id="IPR010585">
    <property type="entry name" value="DNA_repair_prot_XRCC4"/>
</dbReference>
<evidence type="ECO:0000313" key="9">
    <source>
        <dbReference type="Proteomes" id="UP001307889"/>
    </source>
</evidence>
<dbReference type="Gene3D" id="1.20.5.370">
    <property type="match status" value="1"/>
</dbReference>
<feature type="compositionally biased region" description="Basic and acidic residues" evidence="5">
    <location>
        <begin position="205"/>
        <end position="220"/>
    </location>
</feature>
<protein>
    <recommendedName>
        <fullName evidence="10">DNA repair protein XRCC4</fullName>
    </recommendedName>
</protein>
<name>A0ABN7B2Q3_9HEMI</name>
<dbReference type="SUPFAM" id="SSF58022">
    <property type="entry name" value="XRCC4, C-terminal oligomerization domain"/>
    <property type="match status" value="1"/>
</dbReference>
<dbReference type="Pfam" id="PF21924">
    <property type="entry name" value="XRCC4_CC"/>
    <property type="match status" value="1"/>
</dbReference>
<evidence type="ECO:0000256" key="2">
    <source>
        <dbReference type="ARBA" id="ARBA00022763"/>
    </source>
</evidence>
<dbReference type="InterPro" id="IPR038051">
    <property type="entry name" value="XRCC4-like_N_sf"/>
</dbReference>
<dbReference type="Proteomes" id="UP001307889">
    <property type="component" value="Chromosome 9"/>
</dbReference>
<evidence type="ECO:0000256" key="3">
    <source>
        <dbReference type="ARBA" id="ARBA00023204"/>
    </source>
</evidence>
<dbReference type="EMBL" id="AP028917">
    <property type="protein sequence ID" value="BES98697.1"/>
    <property type="molecule type" value="Genomic_DNA"/>
</dbReference>
<evidence type="ECO:0000256" key="5">
    <source>
        <dbReference type="SAM" id="MobiDB-lite"/>
    </source>
</evidence>
<dbReference type="InterPro" id="IPR053962">
    <property type="entry name" value="XRCC4_CC"/>
</dbReference>
<dbReference type="InterPro" id="IPR014751">
    <property type="entry name" value="XRCC4-like_C"/>
</dbReference>
<evidence type="ECO:0000256" key="1">
    <source>
        <dbReference type="ARBA" id="ARBA00004123"/>
    </source>
</evidence>
<evidence type="ECO:0008006" key="10">
    <source>
        <dbReference type="Google" id="ProtNLM"/>
    </source>
</evidence>
<feature type="region of interest" description="Disordered" evidence="5">
    <location>
        <begin position="192"/>
        <end position="261"/>
    </location>
</feature>
<feature type="domain" description="XRCC4 N-terminal" evidence="6">
    <location>
        <begin position="21"/>
        <end position="114"/>
    </location>
</feature>
<feature type="compositionally biased region" description="Basic and acidic residues" evidence="5">
    <location>
        <begin position="229"/>
        <end position="244"/>
    </location>
</feature>
<keyword evidence="3" id="KW-0234">DNA repair</keyword>
<keyword evidence="9" id="KW-1185">Reference proteome</keyword>
<feature type="domain" description="XRCC4 coiled-coil" evidence="7">
    <location>
        <begin position="143"/>
        <end position="190"/>
    </location>
</feature>
<sequence>MGDPLTIVTISDHETHKPLKLQGQWSERQVRFLLNDGVSSWTCFYNLDTDLDESRMSLLNLDEEQYFQNLKSALGTRTKESEFRYTFSNDRLTWAKEVPSMGKDFVVEYGQLEMTRVTESGELVKSLLDSYGKVLEELSASVERYKRLEQDYNDINSAFEDTCRLKAEMETNLYTKFALLLNEKKEYVRRVTGNEPSEDFGPKPSPEKISHSPTKTRTESLADFATRIRKNDNSDEERPAKKAMLDPAPGTSTDSFQEMEF</sequence>
<reference evidence="8 9" key="1">
    <citation type="submission" date="2023-09" db="EMBL/GenBank/DDBJ databases">
        <title>Nesidiocoris tenuis whole genome shotgun sequence.</title>
        <authorList>
            <person name="Shibata T."/>
            <person name="Shimoda M."/>
            <person name="Kobayashi T."/>
            <person name="Uehara T."/>
        </authorList>
    </citation>
    <scope>NUCLEOTIDE SEQUENCE [LARGE SCALE GENOMIC DNA]</scope>
    <source>
        <strain evidence="8 9">Japan</strain>
    </source>
</reference>
<dbReference type="InterPro" id="IPR053961">
    <property type="entry name" value="XRCC4_N"/>
</dbReference>
<dbReference type="PANTHER" id="PTHR28559:SF1">
    <property type="entry name" value="DNA REPAIR PROTEIN XRCC4"/>
    <property type="match status" value="1"/>
</dbReference>
<accession>A0ABN7B2Q3</accession>
<comment type="subcellular location">
    <subcellularLocation>
        <location evidence="1">Nucleus</location>
    </subcellularLocation>
</comment>
<dbReference type="PANTHER" id="PTHR28559">
    <property type="entry name" value="DNA REPAIR PROTEIN XRCC4"/>
    <property type="match status" value="1"/>
</dbReference>
<keyword evidence="2" id="KW-0227">DNA damage</keyword>
<gene>
    <name evidence="8" type="ORF">NTJ_11512</name>
</gene>
<evidence type="ECO:0000259" key="6">
    <source>
        <dbReference type="Pfam" id="PF06632"/>
    </source>
</evidence>
<organism evidence="8 9">
    <name type="scientific">Nesidiocoris tenuis</name>
    <dbReference type="NCBI Taxonomy" id="355587"/>
    <lineage>
        <taxon>Eukaryota</taxon>
        <taxon>Metazoa</taxon>
        <taxon>Ecdysozoa</taxon>
        <taxon>Arthropoda</taxon>
        <taxon>Hexapoda</taxon>
        <taxon>Insecta</taxon>
        <taxon>Pterygota</taxon>
        <taxon>Neoptera</taxon>
        <taxon>Paraneoptera</taxon>
        <taxon>Hemiptera</taxon>
        <taxon>Heteroptera</taxon>
        <taxon>Panheteroptera</taxon>
        <taxon>Cimicomorpha</taxon>
        <taxon>Miridae</taxon>
        <taxon>Dicyphina</taxon>
        <taxon>Nesidiocoris</taxon>
    </lineage>
</organism>